<dbReference type="EMBL" id="AM406670">
    <property type="protein sequence ID" value="CAL92872.1"/>
    <property type="molecule type" value="Genomic_DNA"/>
</dbReference>
<dbReference type="HOGENOM" id="CLU_1179438_0_0_4"/>
<dbReference type="STRING" id="62928.azo0255"/>
<name>A1K217_AZOSB</name>
<dbReference type="Proteomes" id="UP000002588">
    <property type="component" value="Chromosome"/>
</dbReference>
<evidence type="ECO:0008006" key="3">
    <source>
        <dbReference type="Google" id="ProtNLM"/>
    </source>
</evidence>
<dbReference type="KEGG" id="azo:azo0255"/>
<dbReference type="eggNOG" id="COG0627">
    <property type="taxonomic scope" value="Bacteria"/>
</dbReference>
<accession>A1K217</accession>
<dbReference type="InterPro" id="IPR029058">
    <property type="entry name" value="AB_hydrolase_fold"/>
</dbReference>
<organism evidence="1 2">
    <name type="scientific">Azoarcus sp. (strain BH72)</name>
    <dbReference type="NCBI Taxonomy" id="418699"/>
    <lineage>
        <taxon>Bacteria</taxon>
        <taxon>Pseudomonadati</taxon>
        <taxon>Pseudomonadota</taxon>
        <taxon>Betaproteobacteria</taxon>
        <taxon>Rhodocyclales</taxon>
        <taxon>Zoogloeaceae</taxon>
        <taxon>Azoarcus</taxon>
    </lineage>
</organism>
<dbReference type="RefSeq" id="WP_011763990.1">
    <property type="nucleotide sequence ID" value="NC_008702.1"/>
</dbReference>
<gene>
    <name evidence="1" type="ordered locus">azo0255</name>
</gene>
<dbReference type="Gene3D" id="3.40.50.1820">
    <property type="entry name" value="alpha/beta hydrolase"/>
    <property type="match status" value="1"/>
</dbReference>
<evidence type="ECO:0000313" key="1">
    <source>
        <dbReference type="EMBL" id="CAL92872.1"/>
    </source>
</evidence>
<proteinExistence type="predicted"/>
<keyword evidence="2" id="KW-1185">Reference proteome</keyword>
<evidence type="ECO:0000313" key="2">
    <source>
        <dbReference type="Proteomes" id="UP000002588"/>
    </source>
</evidence>
<sequence>MSTLQPPPPPPPRARLDQHIVRAGAEPAADVLVLLAGAYDGPADFIAAGFADARAARGLALDLVLVESDLAAVCDGSLAHRLQHEVIAPARAAGATRVHTGGISIGALTALMHADACPDEAASLVLLAPYPGNRAISGEIAGAGGLAQWTPAADYPPNDERRGWRALQRIAAAGAPPVWLGYGSEDRFARGHALMGAMLPAGAHCRHPGGHDWPTWTALWDHALTWLAPRLHR</sequence>
<dbReference type="SUPFAM" id="SSF53474">
    <property type="entry name" value="alpha/beta-Hydrolases"/>
    <property type="match status" value="1"/>
</dbReference>
<protein>
    <recommendedName>
        <fullName evidence="3">Esterase</fullName>
    </recommendedName>
</protein>
<reference evidence="1 2" key="1">
    <citation type="journal article" date="2006" name="Nat. Biotechnol.">
        <title>Complete genome of the mutualistic, N2-fixing grass endophyte Azoarcus sp. strain BH72.</title>
        <authorList>
            <person name="Krause A."/>
            <person name="Ramakumar A."/>
            <person name="Bartels D."/>
            <person name="Battistoni F."/>
            <person name="Bekel T."/>
            <person name="Boch J."/>
            <person name="Boehm M."/>
            <person name="Friedrich F."/>
            <person name="Hurek T."/>
            <person name="Krause L."/>
            <person name="Linke B."/>
            <person name="McHardy A.C."/>
            <person name="Sarkar A."/>
            <person name="Schneiker S."/>
            <person name="Syed A.A."/>
            <person name="Thauer R."/>
            <person name="Vorhoelter F.-J."/>
            <person name="Weidner S."/>
            <person name="Puehler A."/>
            <person name="Reinhold-Hurek B."/>
            <person name="Kaiser O."/>
            <person name="Goesmann A."/>
        </authorList>
    </citation>
    <scope>NUCLEOTIDE SEQUENCE [LARGE SCALE GENOMIC DNA]</scope>
    <source>
        <strain evidence="1 2">BH72</strain>
    </source>
</reference>
<dbReference type="AlphaFoldDB" id="A1K217"/>